<evidence type="ECO:0000313" key="2">
    <source>
        <dbReference type="Proteomes" id="UP000004171"/>
    </source>
</evidence>
<dbReference type="RefSeq" id="WP_002922363.1">
    <property type="nucleotide sequence ID" value="NZ_GL890990.1"/>
</dbReference>
<dbReference type="EMBL" id="AFFL01000004">
    <property type="protein sequence ID" value="EGJ37735.1"/>
    <property type="molecule type" value="Genomic_DNA"/>
</dbReference>
<sequence>MSSLDRYKPINIPDKFNRPVQTKSFPIGYEELHLSFYDVDLVKDLIDFWGLLYREPKKDSELKYIDLFRDRNFQDEDHRKNAIKKATRQEARQPFFDELTTKPLKKMSENVRWVAEMLVQTGYAQFVL</sequence>
<evidence type="ECO:0000313" key="1">
    <source>
        <dbReference type="EMBL" id="EGJ37735.1"/>
    </source>
</evidence>
<dbReference type="Proteomes" id="UP000004171">
    <property type="component" value="Unassembled WGS sequence"/>
</dbReference>
<accession>F3UDA9</accession>
<gene>
    <name evidence="1" type="ORF">HMPREF9393_1516</name>
</gene>
<organism evidence="1 2">
    <name type="scientific">Streptococcus sanguinis SK1056</name>
    <dbReference type="NCBI Taxonomy" id="888820"/>
    <lineage>
        <taxon>Bacteria</taxon>
        <taxon>Bacillati</taxon>
        <taxon>Bacillota</taxon>
        <taxon>Bacilli</taxon>
        <taxon>Lactobacillales</taxon>
        <taxon>Streptococcaceae</taxon>
        <taxon>Streptococcus</taxon>
    </lineage>
</organism>
<name>F3UDA9_STRSA</name>
<proteinExistence type="predicted"/>
<dbReference type="HOGENOM" id="CLU_157316_0_0_9"/>
<reference evidence="1 2" key="1">
    <citation type="submission" date="2011-03" db="EMBL/GenBank/DDBJ databases">
        <authorList>
            <person name="Muzny D."/>
            <person name="Qin X."/>
            <person name="Deng J."/>
            <person name="Jiang H."/>
            <person name="Liu Y."/>
            <person name="Qu J."/>
            <person name="Song X.-Z."/>
            <person name="Zhang L."/>
            <person name="Thornton R."/>
            <person name="Coyle M."/>
            <person name="Francisco L."/>
            <person name="Jackson L."/>
            <person name="Javaid M."/>
            <person name="Korchina V."/>
            <person name="Kovar C."/>
            <person name="Mata R."/>
            <person name="Mathew T."/>
            <person name="Ngo R."/>
            <person name="Nguyen L."/>
            <person name="Nguyen N."/>
            <person name="Okwuonu G."/>
            <person name="Ongeri F."/>
            <person name="Pham C."/>
            <person name="Simmons D."/>
            <person name="Wilczek-Boney K."/>
            <person name="Hale W."/>
            <person name="Jakkamsetti A."/>
            <person name="Pham P."/>
            <person name="Ruth R."/>
            <person name="San Lucas F."/>
            <person name="Warren J."/>
            <person name="Zhang J."/>
            <person name="Zhao Z."/>
            <person name="Zhou C."/>
            <person name="Zhu D."/>
            <person name="Lee S."/>
            <person name="Bess C."/>
            <person name="Blankenburg K."/>
            <person name="Forbes L."/>
            <person name="Fu Q."/>
            <person name="Gubbala S."/>
            <person name="Hirani K."/>
            <person name="Jayaseelan J.C."/>
            <person name="Lara F."/>
            <person name="Munidasa M."/>
            <person name="Palculict T."/>
            <person name="Patil S."/>
            <person name="Pu L.-L."/>
            <person name="Saada N."/>
            <person name="Tang L."/>
            <person name="Weissenberger G."/>
            <person name="Zhu Y."/>
            <person name="Hemphill L."/>
            <person name="Shang Y."/>
            <person name="Youmans B."/>
            <person name="Ayvaz T."/>
            <person name="Ross M."/>
            <person name="Santibanez J."/>
            <person name="Aqrawi P."/>
            <person name="Gross S."/>
            <person name="Joshi V."/>
            <person name="Fowler G."/>
            <person name="Nazareth L."/>
            <person name="Reid J."/>
            <person name="Worley K."/>
            <person name="Petrosino J."/>
            <person name="Highlander S."/>
            <person name="Gibbs R."/>
        </authorList>
    </citation>
    <scope>NUCLEOTIDE SEQUENCE [LARGE SCALE GENOMIC DNA]</scope>
    <source>
        <strain evidence="1 2">SK1056</strain>
    </source>
</reference>
<comment type="caution">
    <text evidence="1">The sequence shown here is derived from an EMBL/GenBank/DDBJ whole genome shotgun (WGS) entry which is preliminary data.</text>
</comment>
<protein>
    <submittedName>
        <fullName evidence="1">Uncharacterized protein</fullName>
    </submittedName>
</protein>
<dbReference type="AlphaFoldDB" id="F3UDA9"/>
<dbReference type="PATRIC" id="fig|888820.3.peg.1484"/>